<dbReference type="GO" id="GO:0004252">
    <property type="term" value="F:serine-type endopeptidase activity"/>
    <property type="evidence" value="ECO:0007669"/>
    <property type="project" value="InterPro"/>
</dbReference>
<evidence type="ECO:0000256" key="6">
    <source>
        <dbReference type="ARBA" id="ARBA00023136"/>
    </source>
</evidence>
<sequence>MATPALCPSCTDTYLETTTCHDEELDICRSCGGHWFEQGEMNKVLSKVDNGQDQVEYQQHLGASIGVSERQCPDRHGPMQSHHLLADYQLEIDICEHCEGVWVDSDELNQVKQSPKLQQALGSLNQALSWKSRVFQFLSQMPVEYNIKPKRKPVVTWTLMALNCLIFMSYVGNPELANQLVSLFGNVPAATLAGDQLWTLASCMFLHGDPLHLLGNMYFLYVVGDNIEDALGRRRFIALYFALGILSSLISVVLNWQSEIPSIGASGAIAGLFGVYLVWFRHASLTFMIFIYQKKLAPVWYFAIWVGLNVLGMMLGEGGVDYWAHIGGFVSGLIMGVALKPYIFMRNPLLQMLAHPAAVVNR</sequence>
<keyword evidence="11" id="KW-1185">Reference proteome</keyword>
<feature type="transmembrane region" description="Helical" evidence="7">
    <location>
        <begin position="197"/>
        <end position="224"/>
    </location>
</feature>
<dbReference type="InterPro" id="IPR022764">
    <property type="entry name" value="Peptidase_S54_rhomboid_dom"/>
</dbReference>
<dbReference type="Proteomes" id="UP000252558">
    <property type="component" value="Unassembled WGS sequence"/>
</dbReference>
<comment type="caution">
    <text evidence="10">The sequence shown here is derived from an EMBL/GenBank/DDBJ whole genome shotgun (WGS) entry which is preliminary data.</text>
</comment>
<evidence type="ECO:0000256" key="2">
    <source>
        <dbReference type="ARBA" id="ARBA00009045"/>
    </source>
</evidence>
<feature type="transmembrane region" description="Helical" evidence="7">
    <location>
        <begin position="236"/>
        <end position="254"/>
    </location>
</feature>
<comment type="subcellular location">
    <subcellularLocation>
        <location evidence="1">Membrane</location>
        <topology evidence="1">Multi-pass membrane protein</topology>
    </subcellularLocation>
</comment>
<dbReference type="OrthoDB" id="9814037at2"/>
<dbReference type="Pfam" id="PF01694">
    <property type="entry name" value="Rhomboid"/>
    <property type="match status" value="1"/>
</dbReference>
<evidence type="ECO:0000313" key="10">
    <source>
        <dbReference type="EMBL" id="RCU49485.1"/>
    </source>
</evidence>
<dbReference type="InterPro" id="IPR035952">
    <property type="entry name" value="Rhomboid-like_sf"/>
</dbReference>
<evidence type="ECO:0000256" key="7">
    <source>
        <dbReference type="SAM" id="Phobius"/>
    </source>
</evidence>
<feature type="domain" description="Transcription factor zinc-finger" evidence="9">
    <location>
        <begin position="88"/>
        <end position="113"/>
    </location>
</feature>
<feature type="domain" description="Transcription factor zinc-finger" evidence="9">
    <location>
        <begin position="7"/>
        <end position="46"/>
    </location>
</feature>
<proteinExistence type="inferred from homology"/>
<feature type="domain" description="Peptidase S54 rhomboid" evidence="8">
    <location>
        <begin position="195"/>
        <end position="339"/>
    </location>
</feature>
<evidence type="ECO:0000256" key="1">
    <source>
        <dbReference type="ARBA" id="ARBA00004141"/>
    </source>
</evidence>
<dbReference type="Pfam" id="PF13453">
    <property type="entry name" value="Zn_ribbon_TFIIB"/>
    <property type="match status" value="2"/>
</dbReference>
<evidence type="ECO:0000256" key="3">
    <source>
        <dbReference type="ARBA" id="ARBA00022692"/>
    </source>
</evidence>
<evidence type="ECO:0000259" key="8">
    <source>
        <dbReference type="Pfam" id="PF01694"/>
    </source>
</evidence>
<dbReference type="Gene3D" id="1.20.1540.10">
    <property type="entry name" value="Rhomboid-like"/>
    <property type="match status" value="1"/>
</dbReference>
<dbReference type="EMBL" id="QPID01000006">
    <property type="protein sequence ID" value="RCU49485.1"/>
    <property type="molecule type" value="Genomic_DNA"/>
</dbReference>
<keyword evidence="5 7" id="KW-1133">Transmembrane helix</keyword>
<feature type="transmembrane region" description="Helical" evidence="7">
    <location>
        <begin position="322"/>
        <end position="343"/>
    </location>
</feature>
<keyword evidence="3 7" id="KW-0812">Transmembrane</keyword>
<evidence type="ECO:0000313" key="11">
    <source>
        <dbReference type="Proteomes" id="UP000252558"/>
    </source>
</evidence>
<keyword evidence="4" id="KW-0378">Hydrolase</keyword>
<dbReference type="GO" id="GO:0006508">
    <property type="term" value="P:proteolysis"/>
    <property type="evidence" value="ECO:0007669"/>
    <property type="project" value="UniProtKB-KW"/>
</dbReference>
<dbReference type="RefSeq" id="WP_114338481.1">
    <property type="nucleotide sequence ID" value="NZ_QPID01000006.1"/>
</dbReference>
<reference evidence="10 11" key="1">
    <citation type="submission" date="2018-07" db="EMBL/GenBank/DDBJ databases">
        <title>Corallincola holothuriorum sp. nov., a new facultative anaerobe isolated from sea cucumber Apostichopus japonicus.</title>
        <authorList>
            <person name="Xia H."/>
        </authorList>
    </citation>
    <scope>NUCLEOTIDE SEQUENCE [LARGE SCALE GENOMIC DNA]</scope>
    <source>
        <strain evidence="10 11">C4</strain>
    </source>
</reference>
<dbReference type="SUPFAM" id="SSF144091">
    <property type="entry name" value="Rhomboid-like"/>
    <property type="match status" value="1"/>
</dbReference>
<dbReference type="InterPro" id="IPR050925">
    <property type="entry name" value="Rhomboid_protease_S54"/>
</dbReference>
<dbReference type="InterPro" id="IPR027392">
    <property type="entry name" value="TF_Znf"/>
</dbReference>
<keyword evidence="10" id="KW-0645">Protease</keyword>
<organism evidence="10 11">
    <name type="scientific">Corallincola holothuriorum</name>
    <dbReference type="NCBI Taxonomy" id="2282215"/>
    <lineage>
        <taxon>Bacteria</taxon>
        <taxon>Pseudomonadati</taxon>
        <taxon>Pseudomonadota</taxon>
        <taxon>Gammaproteobacteria</taxon>
        <taxon>Alteromonadales</taxon>
        <taxon>Psychromonadaceae</taxon>
        <taxon>Corallincola</taxon>
    </lineage>
</organism>
<feature type="transmembrane region" description="Helical" evidence="7">
    <location>
        <begin position="299"/>
        <end position="316"/>
    </location>
</feature>
<accession>A0A368NIC3</accession>
<evidence type="ECO:0000256" key="5">
    <source>
        <dbReference type="ARBA" id="ARBA00022989"/>
    </source>
</evidence>
<dbReference type="GO" id="GO:0016020">
    <property type="term" value="C:membrane"/>
    <property type="evidence" value="ECO:0007669"/>
    <property type="project" value="UniProtKB-SubCell"/>
</dbReference>
<evidence type="ECO:0000256" key="4">
    <source>
        <dbReference type="ARBA" id="ARBA00022801"/>
    </source>
</evidence>
<protein>
    <submittedName>
        <fullName evidence="10">Rhomboid family intramembrane serine protease</fullName>
    </submittedName>
</protein>
<name>A0A368NIC3_9GAMM</name>
<comment type="similarity">
    <text evidence="2">Belongs to the peptidase S54 family.</text>
</comment>
<evidence type="ECO:0000259" key="9">
    <source>
        <dbReference type="Pfam" id="PF13453"/>
    </source>
</evidence>
<dbReference type="PANTHER" id="PTHR43731">
    <property type="entry name" value="RHOMBOID PROTEASE"/>
    <property type="match status" value="1"/>
</dbReference>
<dbReference type="AlphaFoldDB" id="A0A368NIC3"/>
<dbReference type="PANTHER" id="PTHR43731:SF14">
    <property type="entry name" value="PRESENILIN-ASSOCIATED RHOMBOID-LIKE PROTEIN, MITOCHONDRIAL"/>
    <property type="match status" value="1"/>
</dbReference>
<gene>
    <name evidence="10" type="ORF">DU002_11220</name>
</gene>
<keyword evidence="6 7" id="KW-0472">Membrane</keyword>
<feature type="transmembrane region" description="Helical" evidence="7">
    <location>
        <begin position="260"/>
        <end position="279"/>
    </location>
</feature>
<feature type="transmembrane region" description="Helical" evidence="7">
    <location>
        <begin position="154"/>
        <end position="172"/>
    </location>
</feature>